<dbReference type="AlphaFoldDB" id="A0A0C3C7D0"/>
<keyword evidence="6" id="KW-0333">Golgi apparatus</keyword>
<comment type="similarity">
    <text evidence="2">Belongs to the COG2 family.</text>
</comment>
<evidence type="ECO:0000256" key="1">
    <source>
        <dbReference type="ARBA" id="ARBA00004395"/>
    </source>
</evidence>
<keyword evidence="5" id="KW-0653">Protein transport</keyword>
<evidence type="ECO:0000259" key="11">
    <source>
        <dbReference type="Pfam" id="PF06148"/>
    </source>
</evidence>
<reference evidence="13 14" key="1">
    <citation type="submission" date="2014-04" db="EMBL/GenBank/DDBJ databases">
        <authorList>
            <consortium name="DOE Joint Genome Institute"/>
            <person name="Kuo A."/>
            <person name="Gay G."/>
            <person name="Dore J."/>
            <person name="Kohler A."/>
            <person name="Nagy L.G."/>
            <person name="Floudas D."/>
            <person name="Copeland A."/>
            <person name="Barry K.W."/>
            <person name="Cichocki N."/>
            <person name="Veneault-Fourrey C."/>
            <person name="LaButti K."/>
            <person name="Lindquist E.A."/>
            <person name="Lipzen A."/>
            <person name="Lundell T."/>
            <person name="Morin E."/>
            <person name="Murat C."/>
            <person name="Sun H."/>
            <person name="Tunlid A."/>
            <person name="Henrissat B."/>
            <person name="Grigoriev I.V."/>
            <person name="Hibbett D.S."/>
            <person name="Martin F."/>
            <person name="Nordberg H.P."/>
            <person name="Cantor M.N."/>
            <person name="Hua S.X."/>
        </authorList>
    </citation>
    <scope>NUCLEOTIDE SEQUENCE [LARGE SCALE GENOMIC DNA]</scope>
    <source>
        <strain evidence="14">h7</strain>
    </source>
</reference>
<evidence type="ECO:0000313" key="14">
    <source>
        <dbReference type="Proteomes" id="UP000053424"/>
    </source>
</evidence>
<dbReference type="InterPro" id="IPR024602">
    <property type="entry name" value="COG_su2_N"/>
</dbReference>
<dbReference type="GO" id="GO:0017119">
    <property type="term" value="C:Golgi transport complex"/>
    <property type="evidence" value="ECO:0007669"/>
    <property type="project" value="TreeGrafter"/>
</dbReference>
<name>A0A0C3C7D0_HEBCY</name>
<evidence type="ECO:0000256" key="8">
    <source>
        <dbReference type="ARBA" id="ARBA00031344"/>
    </source>
</evidence>
<keyword evidence="9" id="KW-0175">Coiled coil</keyword>
<evidence type="ECO:0000256" key="2">
    <source>
        <dbReference type="ARBA" id="ARBA00007603"/>
    </source>
</evidence>
<dbReference type="OrthoDB" id="332281at2759"/>
<dbReference type="GO" id="GO:0000139">
    <property type="term" value="C:Golgi membrane"/>
    <property type="evidence" value="ECO:0007669"/>
    <property type="project" value="UniProtKB-SubCell"/>
</dbReference>
<dbReference type="GO" id="GO:0006891">
    <property type="term" value="P:intra-Golgi vesicle-mediated transport"/>
    <property type="evidence" value="ECO:0007669"/>
    <property type="project" value="TreeGrafter"/>
</dbReference>
<evidence type="ECO:0000313" key="13">
    <source>
        <dbReference type="EMBL" id="KIM40094.1"/>
    </source>
</evidence>
<dbReference type="Pfam" id="PF12022">
    <property type="entry name" value="COG2_C"/>
    <property type="match status" value="1"/>
</dbReference>
<dbReference type="STRING" id="686832.A0A0C3C7D0"/>
<dbReference type="HOGENOM" id="CLU_005470_1_0_1"/>
<dbReference type="InterPro" id="IPR024603">
    <property type="entry name" value="COG_complex_COG2_C"/>
</dbReference>
<evidence type="ECO:0000256" key="4">
    <source>
        <dbReference type="ARBA" id="ARBA00022448"/>
    </source>
</evidence>
<dbReference type="Pfam" id="PF06148">
    <property type="entry name" value="COG2_N"/>
    <property type="match status" value="1"/>
</dbReference>
<sequence>MSLHTSGPSSFKDPFRLDRLADELEKRESSTGFLTSHHSTELAAEELPDLPEHIPLSHEDKYLTAEAFNVEEFLLARSYTSLPDLRAELRQYLAELKEELVKLINNDYEAFISLSTDLRDEGARMERLKYPLSRMKTTILESKRELQTIQNEIHEKLAHRAQLREEKSLLHLLLKISESVTRLESLLLITSPGQGANDSSGVSEPSFLLHPTHSEDDASDDKGNRAKHLGRVAAEYMQLLYHVRKARADRCKFVDEVQWRIDRVHSTLSSDLDQLFAQTVTLLTDLKENRGTELERNKWMSDLSECLRTYDSLGLWRDAEDVIRKEVVRPFVKKTVHSSALATPHPPIVPHTPFQASSSEPLTSALPAHQIPYTPFTAFIPKQAQSRMPNPLIDLPQAHLLEDADDPLARLYNQLLRFVERDVMRIMTIAEKVSMGHSSEFPLKNLQLPPNPDTDAISGSREFQIMANVVWDEFGRSIMDEIGGIVFAAGRPAEFRKIKHYETTQAFIRSLELLAPSMHAVETMRAHPTFLVFERRWQLPVYFQLRWKEIVGSLEDVLSAARLDPITSNDGLFATPQASATWIAISACWSSEIYIPQLSHRFWRLTLQLLSRYQGWMEETLGNMDNTSKPLANVQQPLNQTNTSRSSTPGPAADAPSTENTAAEDSLLRQYAAAIIDIRIKENNVLRLWQQVISMMLPEDNKDDRLAEVALRESLSGLTSFITPLSSKIISILTRRCCDGLLPVRSIPSQFRAMSNKRIPTEPSYFVPSILRPLKHFFAIGTAEGPGMLLKDSCLKSYSTEVFNNVTQRYTSYLTAMKKTEESLKRLNKRKKAPFSLFANSSNATDESRDEERIRSQMILDVEGFGRDAESLLVDVESNPYFLILKEVVYASDPE</sequence>
<dbReference type="GO" id="GO:0015031">
    <property type="term" value="P:protein transport"/>
    <property type="evidence" value="ECO:0007669"/>
    <property type="project" value="UniProtKB-KW"/>
</dbReference>
<keyword evidence="14" id="KW-1185">Reference proteome</keyword>
<protein>
    <recommendedName>
        <fullName evidence="3">Conserved oligomeric Golgi complex subunit 2</fullName>
    </recommendedName>
    <alternativeName>
        <fullName evidence="8">Component of oligomeric Golgi complex 2</fullName>
    </alternativeName>
</protein>
<proteinExistence type="inferred from homology"/>
<feature type="region of interest" description="Disordered" evidence="10">
    <location>
        <begin position="193"/>
        <end position="224"/>
    </location>
</feature>
<keyword evidence="7" id="KW-0472">Membrane</keyword>
<feature type="coiled-coil region" evidence="9">
    <location>
        <begin position="132"/>
        <end position="166"/>
    </location>
</feature>
<dbReference type="GO" id="GO:0007030">
    <property type="term" value="P:Golgi organization"/>
    <property type="evidence" value="ECO:0007669"/>
    <property type="project" value="InterPro"/>
</dbReference>
<evidence type="ECO:0000256" key="9">
    <source>
        <dbReference type="SAM" id="Coils"/>
    </source>
</evidence>
<feature type="compositionally biased region" description="Polar residues" evidence="10">
    <location>
        <begin position="638"/>
        <end position="649"/>
    </location>
</feature>
<evidence type="ECO:0000259" key="12">
    <source>
        <dbReference type="Pfam" id="PF12022"/>
    </source>
</evidence>
<comment type="subcellular location">
    <subcellularLocation>
        <location evidence="1">Golgi apparatus membrane</location>
        <topology evidence="1">Peripheral membrane protein</topology>
    </subcellularLocation>
</comment>
<dbReference type="PANTHER" id="PTHR12961:SF0">
    <property type="entry name" value="CONSERVED OLIGOMERIC GOLGI COMPLEX SUBUNIT 2"/>
    <property type="match status" value="1"/>
</dbReference>
<dbReference type="Proteomes" id="UP000053424">
    <property type="component" value="Unassembled WGS sequence"/>
</dbReference>
<evidence type="ECO:0000256" key="6">
    <source>
        <dbReference type="ARBA" id="ARBA00023034"/>
    </source>
</evidence>
<feature type="region of interest" description="Disordered" evidence="10">
    <location>
        <begin position="638"/>
        <end position="661"/>
    </location>
</feature>
<dbReference type="InterPro" id="IPR009316">
    <property type="entry name" value="COG2"/>
</dbReference>
<accession>A0A0C3C7D0</accession>
<feature type="domain" description="Conserved oligomeric Golgi complex subunit 2 N-terminal" evidence="11">
    <location>
        <begin position="58"/>
        <end position="128"/>
    </location>
</feature>
<evidence type="ECO:0000256" key="10">
    <source>
        <dbReference type="SAM" id="MobiDB-lite"/>
    </source>
</evidence>
<evidence type="ECO:0000256" key="5">
    <source>
        <dbReference type="ARBA" id="ARBA00022927"/>
    </source>
</evidence>
<feature type="domain" description="COG complex component COG2 C-terminal" evidence="12">
    <location>
        <begin position="535"/>
        <end position="862"/>
    </location>
</feature>
<feature type="compositionally biased region" description="Basic and acidic residues" evidence="10">
    <location>
        <begin position="212"/>
        <end position="224"/>
    </location>
</feature>
<keyword evidence="4" id="KW-0813">Transport</keyword>
<organism evidence="13 14">
    <name type="scientific">Hebeloma cylindrosporum</name>
    <dbReference type="NCBI Taxonomy" id="76867"/>
    <lineage>
        <taxon>Eukaryota</taxon>
        <taxon>Fungi</taxon>
        <taxon>Dikarya</taxon>
        <taxon>Basidiomycota</taxon>
        <taxon>Agaricomycotina</taxon>
        <taxon>Agaricomycetes</taxon>
        <taxon>Agaricomycetidae</taxon>
        <taxon>Agaricales</taxon>
        <taxon>Agaricineae</taxon>
        <taxon>Hymenogastraceae</taxon>
        <taxon>Hebeloma</taxon>
    </lineage>
</organism>
<reference evidence="14" key="2">
    <citation type="submission" date="2015-01" db="EMBL/GenBank/DDBJ databases">
        <title>Evolutionary Origins and Diversification of the Mycorrhizal Mutualists.</title>
        <authorList>
            <consortium name="DOE Joint Genome Institute"/>
            <consortium name="Mycorrhizal Genomics Consortium"/>
            <person name="Kohler A."/>
            <person name="Kuo A."/>
            <person name="Nagy L.G."/>
            <person name="Floudas D."/>
            <person name="Copeland A."/>
            <person name="Barry K.W."/>
            <person name="Cichocki N."/>
            <person name="Veneault-Fourrey C."/>
            <person name="LaButti K."/>
            <person name="Lindquist E.A."/>
            <person name="Lipzen A."/>
            <person name="Lundell T."/>
            <person name="Morin E."/>
            <person name="Murat C."/>
            <person name="Riley R."/>
            <person name="Ohm R."/>
            <person name="Sun H."/>
            <person name="Tunlid A."/>
            <person name="Henrissat B."/>
            <person name="Grigoriev I.V."/>
            <person name="Hibbett D.S."/>
            <person name="Martin F."/>
        </authorList>
    </citation>
    <scope>NUCLEOTIDE SEQUENCE [LARGE SCALE GENOMIC DNA]</scope>
    <source>
        <strain evidence="14">h7</strain>
    </source>
</reference>
<feature type="compositionally biased region" description="Polar residues" evidence="10">
    <location>
        <begin position="193"/>
        <end position="203"/>
    </location>
</feature>
<dbReference type="PANTHER" id="PTHR12961">
    <property type="entry name" value="CONSERVED OLIGOMERIC GOLGI COMPLEX COMPONENT 2"/>
    <property type="match status" value="1"/>
</dbReference>
<evidence type="ECO:0000256" key="3">
    <source>
        <dbReference type="ARBA" id="ARBA00020977"/>
    </source>
</evidence>
<gene>
    <name evidence="13" type="ORF">M413DRAFT_28624</name>
</gene>
<evidence type="ECO:0000256" key="7">
    <source>
        <dbReference type="ARBA" id="ARBA00023136"/>
    </source>
</evidence>
<dbReference type="EMBL" id="KN831783">
    <property type="protein sequence ID" value="KIM40094.1"/>
    <property type="molecule type" value="Genomic_DNA"/>
</dbReference>